<gene>
    <name evidence="1" type="ORF">NCTC11661_00103</name>
</gene>
<protein>
    <submittedName>
        <fullName evidence="1">Protein of uncharacterized function (DUF3575)</fullName>
    </submittedName>
</protein>
<dbReference type="InterPro" id="IPR021958">
    <property type="entry name" value="DUF3575"/>
</dbReference>
<dbReference type="Proteomes" id="UP000255515">
    <property type="component" value="Unassembled WGS sequence"/>
</dbReference>
<evidence type="ECO:0000313" key="1">
    <source>
        <dbReference type="EMBL" id="SSZ46460.1"/>
    </source>
</evidence>
<dbReference type="AlphaFoldDB" id="A0A376BZP0"/>
<proteinExistence type="predicted"/>
<sequence>MIRLLFFLLTISISAQNTLKENQLKMNTVFLPIGIINAGMEFSLSSQFTIQGDVFISPWKSIVNHRALVAMGHIEGRYYLRERYDGWYTGIHIGGGVFELTKWDYIGTNKFQRGFNFMVGGTIGYQWDISYRWGLDFYLGGGTVQSFYKGYDQLSGKFITRYEKSSPWNKSGEFLPYRGGIMLTYKLK</sequence>
<dbReference type="EMBL" id="UFTJ01000001">
    <property type="protein sequence ID" value="SSZ46460.1"/>
    <property type="molecule type" value="Genomic_DNA"/>
</dbReference>
<evidence type="ECO:0000313" key="2">
    <source>
        <dbReference type="Proteomes" id="UP000255515"/>
    </source>
</evidence>
<reference evidence="1 2" key="1">
    <citation type="submission" date="2018-06" db="EMBL/GenBank/DDBJ databases">
        <authorList>
            <consortium name="Pathogen Informatics"/>
            <person name="Doyle S."/>
        </authorList>
    </citation>
    <scope>NUCLEOTIDE SEQUENCE [LARGE SCALE GENOMIC DNA]</scope>
    <source>
        <strain evidence="1 2">NCTC11661</strain>
    </source>
</reference>
<dbReference type="RefSeq" id="WP_002687485.1">
    <property type="nucleotide sequence ID" value="NZ_UFTJ01000001.1"/>
</dbReference>
<accession>A0A376BZP0</accession>
<dbReference type="Pfam" id="PF12099">
    <property type="entry name" value="DUF3575"/>
    <property type="match status" value="1"/>
</dbReference>
<organism evidence="1 2">
    <name type="scientific">Bergeyella zoohelcum</name>
    <dbReference type="NCBI Taxonomy" id="1015"/>
    <lineage>
        <taxon>Bacteria</taxon>
        <taxon>Pseudomonadati</taxon>
        <taxon>Bacteroidota</taxon>
        <taxon>Flavobacteriia</taxon>
        <taxon>Flavobacteriales</taxon>
        <taxon>Weeksellaceae</taxon>
        <taxon>Bergeyella</taxon>
    </lineage>
</organism>
<name>A0A376BZP0_9FLAO</name>